<evidence type="ECO:0000259" key="5">
    <source>
        <dbReference type="PROSITE" id="PS50931"/>
    </source>
</evidence>
<dbReference type="InterPro" id="IPR000847">
    <property type="entry name" value="LysR_HTH_N"/>
</dbReference>
<name>A0A0B4DNM6_9CAUL</name>
<dbReference type="Pfam" id="PF00126">
    <property type="entry name" value="HTH_1"/>
    <property type="match status" value="1"/>
</dbReference>
<protein>
    <submittedName>
        <fullName evidence="6">LysR family transcriptional regulator</fullName>
    </submittedName>
</protein>
<dbReference type="Pfam" id="PF03466">
    <property type="entry name" value="LysR_substrate"/>
    <property type="match status" value="1"/>
</dbReference>
<dbReference type="FunFam" id="1.10.10.10:FF:000001">
    <property type="entry name" value="LysR family transcriptional regulator"/>
    <property type="match status" value="1"/>
</dbReference>
<dbReference type="Proteomes" id="UP000031166">
    <property type="component" value="Unassembled WGS sequence"/>
</dbReference>
<dbReference type="PANTHER" id="PTHR30537:SF5">
    <property type="entry name" value="HTH-TYPE TRANSCRIPTIONAL ACTIVATOR TTDR-RELATED"/>
    <property type="match status" value="1"/>
</dbReference>
<dbReference type="Gene3D" id="1.10.10.10">
    <property type="entry name" value="Winged helix-like DNA-binding domain superfamily/Winged helix DNA-binding domain"/>
    <property type="match status" value="1"/>
</dbReference>
<reference evidence="6 7" key="1">
    <citation type="submission" date="2014-12" db="EMBL/GenBank/DDBJ databases">
        <title>Genome sequencing of Brevundimonas nasdae TPW30.</title>
        <authorList>
            <person name="Tan P.W."/>
            <person name="Chan K.-G."/>
        </authorList>
    </citation>
    <scope>NUCLEOTIDE SEQUENCE [LARGE SCALE GENOMIC DNA]</scope>
    <source>
        <strain evidence="6 7">TPW30</strain>
    </source>
</reference>
<evidence type="ECO:0000256" key="2">
    <source>
        <dbReference type="ARBA" id="ARBA00023015"/>
    </source>
</evidence>
<dbReference type="InterPro" id="IPR058163">
    <property type="entry name" value="LysR-type_TF_proteobact-type"/>
</dbReference>
<dbReference type="GO" id="GO:0006351">
    <property type="term" value="P:DNA-templated transcription"/>
    <property type="evidence" value="ECO:0007669"/>
    <property type="project" value="TreeGrafter"/>
</dbReference>
<dbReference type="SUPFAM" id="SSF53850">
    <property type="entry name" value="Periplasmic binding protein-like II"/>
    <property type="match status" value="1"/>
</dbReference>
<dbReference type="RefSeq" id="WP_039247981.1">
    <property type="nucleotide sequence ID" value="NZ_JWSY01000029.1"/>
</dbReference>
<dbReference type="AlphaFoldDB" id="A0A0B4DNM6"/>
<dbReference type="PROSITE" id="PS50931">
    <property type="entry name" value="HTH_LYSR"/>
    <property type="match status" value="1"/>
</dbReference>
<dbReference type="InterPro" id="IPR005119">
    <property type="entry name" value="LysR_subst-bd"/>
</dbReference>
<evidence type="ECO:0000256" key="3">
    <source>
        <dbReference type="ARBA" id="ARBA00023125"/>
    </source>
</evidence>
<dbReference type="EMBL" id="JWSY01000029">
    <property type="protein sequence ID" value="KIC55828.1"/>
    <property type="molecule type" value="Genomic_DNA"/>
</dbReference>
<sequence>MSRLPDLEALAIFAKVADSQSFSGAAETLGLSKATVSKAVTRLEQQLKTTLLHRTSRRFALTDAGRTLAARAAHMLAEAEGAVSEALDMSITPRGLVRLAAPMSFGMAYVAPALPEFLATHPDVSVDLHLSDEVIDLVGGGFDCALRIAALADSSLTARKLRPVARALVASPSYLDQRGRPNHPDDLARHACLGYAYMPSPDTWRFSNAAGEEVVVHPRGPLRANNSDALTASLCAGLGLFPQPDFIYWKDVADGHLETVMTDWRLPPIALHLVAPSGGPRPARVTAFMDYLAAKFSGPLWPGDTVGR</sequence>
<keyword evidence="2" id="KW-0805">Transcription regulation</keyword>
<comment type="similarity">
    <text evidence="1">Belongs to the LysR transcriptional regulatory family.</text>
</comment>
<dbReference type="GO" id="GO:0003700">
    <property type="term" value="F:DNA-binding transcription factor activity"/>
    <property type="evidence" value="ECO:0007669"/>
    <property type="project" value="InterPro"/>
</dbReference>
<organism evidence="6 7">
    <name type="scientific">Brevundimonas nasdae</name>
    <dbReference type="NCBI Taxonomy" id="172043"/>
    <lineage>
        <taxon>Bacteria</taxon>
        <taxon>Pseudomonadati</taxon>
        <taxon>Pseudomonadota</taxon>
        <taxon>Alphaproteobacteria</taxon>
        <taxon>Caulobacterales</taxon>
        <taxon>Caulobacteraceae</taxon>
        <taxon>Brevundimonas</taxon>
    </lineage>
</organism>
<dbReference type="CDD" id="cd08422">
    <property type="entry name" value="PBP2_CrgA_like"/>
    <property type="match status" value="1"/>
</dbReference>
<dbReference type="Gene3D" id="3.40.190.290">
    <property type="match status" value="1"/>
</dbReference>
<dbReference type="GO" id="GO:0043565">
    <property type="term" value="F:sequence-specific DNA binding"/>
    <property type="evidence" value="ECO:0007669"/>
    <property type="project" value="TreeGrafter"/>
</dbReference>
<dbReference type="STRING" id="172043.RM53_14775"/>
<accession>A0A0B4DNM6</accession>
<dbReference type="PANTHER" id="PTHR30537">
    <property type="entry name" value="HTH-TYPE TRANSCRIPTIONAL REGULATOR"/>
    <property type="match status" value="1"/>
</dbReference>
<evidence type="ECO:0000313" key="7">
    <source>
        <dbReference type="Proteomes" id="UP000031166"/>
    </source>
</evidence>
<proteinExistence type="inferred from homology"/>
<dbReference type="InterPro" id="IPR036390">
    <property type="entry name" value="WH_DNA-bd_sf"/>
</dbReference>
<comment type="caution">
    <text evidence="6">The sequence shown here is derived from an EMBL/GenBank/DDBJ whole genome shotgun (WGS) entry which is preliminary data.</text>
</comment>
<evidence type="ECO:0000256" key="4">
    <source>
        <dbReference type="ARBA" id="ARBA00023163"/>
    </source>
</evidence>
<keyword evidence="4" id="KW-0804">Transcription</keyword>
<evidence type="ECO:0000256" key="1">
    <source>
        <dbReference type="ARBA" id="ARBA00009437"/>
    </source>
</evidence>
<dbReference type="InterPro" id="IPR036388">
    <property type="entry name" value="WH-like_DNA-bd_sf"/>
</dbReference>
<evidence type="ECO:0000313" key="6">
    <source>
        <dbReference type="EMBL" id="KIC55828.1"/>
    </source>
</evidence>
<dbReference type="SUPFAM" id="SSF46785">
    <property type="entry name" value="Winged helix' DNA-binding domain"/>
    <property type="match status" value="1"/>
</dbReference>
<gene>
    <name evidence="6" type="ORF">RM53_14775</name>
</gene>
<feature type="domain" description="HTH lysR-type" evidence="5">
    <location>
        <begin position="5"/>
        <end position="62"/>
    </location>
</feature>
<keyword evidence="3" id="KW-0238">DNA-binding</keyword>